<dbReference type="Pfam" id="PF13468">
    <property type="entry name" value="Glyoxalase_3"/>
    <property type="match status" value="1"/>
</dbReference>
<gene>
    <name evidence="2" type="ORF">SAMN05421543_101288</name>
</gene>
<dbReference type="Proteomes" id="UP000183508">
    <property type="component" value="Unassembled WGS sequence"/>
</dbReference>
<keyword evidence="3" id="KW-1185">Reference proteome</keyword>
<dbReference type="PROSITE" id="PS51819">
    <property type="entry name" value="VOC"/>
    <property type="match status" value="1"/>
</dbReference>
<evidence type="ECO:0000259" key="1">
    <source>
        <dbReference type="PROSITE" id="PS51819"/>
    </source>
</evidence>
<evidence type="ECO:0000313" key="2">
    <source>
        <dbReference type="EMBL" id="SFU36258.1"/>
    </source>
</evidence>
<accession>A0A1I7FJC9</accession>
<dbReference type="Gene3D" id="3.10.180.10">
    <property type="entry name" value="2,3-Dihydroxybiphenyl 1,2-Dioxygenase, domain 1"/>
    <property type="match status" value="2"/>
</dbReference>
<dbReference type="STRING" id="392015.SAMN05421543_101288"/>
<dbReference type="InterPro" id="IPR037523">
    <property type="entry name" value="VOC_core"/>
</dbReference>
<organism evidence="2 3">
    <name type="scientific">Alicyclobacillus macrosporangiidus</name>
    <dbReference type="NCBI Taxonomy" id="392015"/>
    <lineage>
        <taxon>Bacteria</taxon>
        <taxon>Bacillati</taxon>
        <taxon>Bacillota</taxon>
        <taxon>Bacilli</taxon>
        <taxon>Bacillales</taxon>
        <taxon>Alicyclobacillaceae</taxon>
        <taxon>Alicyclobacillus</taxon>
    </lineage>
</organism>
<dbReference type="InterPro" id="IPR029068">
    <property type="entry name" value="Glyas_Bleomycin-R_OHBP_Dase"/>
</dbReference>
<sequence>MTITHVDHVLIAVEDLDVAAAQYRKLGFHVTAGGTHPGRGTANRLVVLDDGYLELIAVQDRTVAWPELVRHLERYGPGLFTFALASDDLDADAARFRSRTAAAVTTLQAEDPQEGALVTLGGKRRGWRSFRVSGGGGVNPFLIQHDSTGEEKRRRLFGDETPEPHPLGYRRLERIEVVFPSLEDGEAYFRDGYGLTRAGEPSVCPSRLGDRVFFPLSHGDIEVIAPNSPSSPLNDFVLQRGYGVRGIVLSVPDLEVAASDLIRQGIRFTRSQVSGAIQIDPSDALGARLVLVSG</sequence>
<reference evidence="3" key="1">
    <citation type="submission" date="2016-10" db="EMBL/GenBank/DDBJ databases">
        <authorList>
            <person name="Varghese N."/>
        </authorList>
    </citation>
    <scope>NUCLEOTIDE SEQUENCE [LARGE SCALE GENOMIC DNA]</scope>
    <source>
        <strain evidence="3">DSM 17980</strain>
    </source>
</reference>
<evidence type="ECO:0000313" key="3">
    <source>
        <dbReference type="Proteomes" id="UP000183508"/>
    </source>
</evidence>
<dbReference type="InterPro" id="IPR025870">
    <property type="entry name" value="Glyoxalase-like_dom"/>
</dbReference>
<dbReference type="OrthoDB" id="9111355at2"/>
<proteinExistence type="predicted"/>
<dbReference type="SUPFAM" id="SSF54593">
    <property type="entry name" value="Glyoxalase/Bleomycin resistance protein/Dihydroxybiphenyl dioxygenase"/>
    <property type="match status" value="2"/>
</dbReference>
<feature type="domain" description="VOC" evidence="1">
    <location>
        <begin position="5"/>
        <end position="146"/>
    </location>
</feature>
<name>A0A1I7FJC9_9BACL</name>
<dbReference type="PANTHER" id="PTHR40265">
    <property type="entry name" value="BLL2707 PROTEIN"/>
    <property type="match status" value="1"/>
</dbReference>
<dbReference type="PANTHER" id="PTHR40265:SF1">
    <property type="entry name" value="GLYOXALASE-LIKE DOMAIN-CONTAINING PROTEIN"/>
    <property type="match status" value="1"/>
</dbReference>
<dbReference type="AlphaFoldDB" id="A0A1I7FJC9"/>
<protein>
    <submittedName>
        <fullName evidence="2">Glyoxalase-like domain-containing protein</fullName>
    </submittedName>
</protein>
<dbReference type="RefSeq" id="WP_074948826.1">
    <property type="nucleotide sequence ID" value="NZ_FPBV01000001.1"/>
</dbReference>
<dbReference type="EMBL" id="FPBV01000001">
    <property type="protein sequence ID" value="SFU36258.1"/>
    <property type="molecule type" value="Genomic_DNA"/>
</dbReference>